<sequence length="178" mass="20648">MSYDPIIKQYSNVIKGLKIEECLADDLFDEMKINNEIVKLDGCNRPVIKVEKEGRRFFTYYGVPEINELWPFLNALVRISSNTVHLQDDEMELAKKLKGNLKLFVTATCTHCPAVAELFYQISIINESVNLEIYDVDVYEEYIDKYHVLSTPKIVYNEKEFPSFPPLILLKMLAKSTQ</sequence>
<evidence type="ECO:0000259" key="2">
    <source>
        <dbReference type="Pfam" id="PF13192"/>
    </source>
</evidence>
<dbReference type="PANTHER" id="PTHR37170:SF1">
    <property type="entry name" value="GLUTAREDOXIN-LIKE PROTEIN"/>
    <property type="match status" value="1"/>
</dbReference>
<dbReference type="PANTHER" id="PTHR37170">
    <property type="entry name" value="GLUTAREDOXIN-RELATED"/>
    <property type="match status" value="1"/>
</dbReference>
<organism evidence="4 5">
    <name type="scientific">Acidianus hospitalis</name>
    <dbReference type="NCBI Taxonomy" id="563177"/>
    <lineage>
        <taxon>Archaea</taxon>
        <taxon>Thermoproteota</taxon>
        <taxon>Thermoprotei</taxon>
        <taxon>Sulfolobales</taxon>
        <taxon>Sulfolobaceae</taxon>
        <taxon>Acidianus</taxon>
    </lineage>
</organism>
<gene>
    <name evidence="4" type="ORF">DDW13_04470</name>
</gene>
<dbReference type="InterPro" id="IPR054067">
    <property type="entry name" value="SSO1120-like_N"/>
</dbReference>
<comment type="similarity">
    <text evidence="1">Belongs to the glutaredoxin family.</text>
</comment>
<dbReference type="AlphaFoldDB" id="A0A2T9X6J7"/>
<dbReference type="Proteomes" id="UP000245638">
    <property type="component" value="Unassembled WGS sequence"/>
</dbReference>
<name>A0A2T9X6J7_9CREN</name>
<evidence type="ECO:0000256" key="1">
    <source>
        <dbReference type="ARBA" id="ARBA00007787"/>
    </source>
</evidence>
<proteinExistence type="inferred from homology"/>
<feature type="domain" description="SSO1120-like N-terminal thioredoxin-like" evidence="3">
    <location>
        <begin position="3"/>
        <end position="82"/>
    </location>
</feature>
<dbReference type="SUPFAM" id="SSF52833">
    <property type="entry name" value="Thioredoxin-like"/>
    <property type="match status" value="1"/>
</dbReference>
<dbReference type="InterPro" id="IPR012336">
    <property type="entry name" value="Thioredoxin-like_fold"/>
</dbReference>
<evidence type="ECO:0000259" key="3">
    <source>
        <dbReference type="Pfam" id="PF21873"/>
    </source>
</evidence>
<dbReference type="EMBL" id="QEFD01000133">
    <property type="protein sequence ID" value="PVU75727.1"/>
    <property type="molecule type" value="Genomic_DNA"/>
</dbReference>
<dbReference type="Pfam" id="PF21873">
    <property type="entry name" value="Thioredoxin_17"/>
    <property type="match status" value="1"/>
</dbReference>
<dbReference type="InterPro" id="IPR036249">
    <property type="entry name" value="Thioredoxin-like_sf"/>
</dbReference>
<evidence type="ECO:0000313" key="4">
    <source>
        <dbReference type="EMBL" id="PVU75727.1"/>
    </source>
</evidence>
<dbReference type="Pfam" id="PF13192">
    <property type="entry name" value="Thioredoxin_3"/>
    <property type="match status" value="1"/>
</dbReference>
<dbReference type="Gene3D" id="3.40.30.80">
    <property type="match status" value="1"/>
</dbReference>
<accession>A0A2T9X6J7</accession>
<feature type="domain" description="Thioredoxin-like fold" evidence="2">
    <location>
        <begin position="102"/>
        <end position="160"/>
    </location>
</feature>
<reference evidence="4 5" key="1">
    <citation type="journal article" date="2015" name="Appl. Environ. Microbiol.">
        <title>Nanoarchaeota, Their Sulfolobales Host, and Nanoarchaeota Virus Distribution across Yellowstone National Park Hot Springs.</title>
        <authorList>
            <person name="Munson-McGee J.H."/>
            <person name="Field E.K."/>
            <person name="Bateson M."/>
            <person name="Rooney C."/>
            <person name="Stepanauskas R."/>
            <person name="Young M.J."/>
        </authorList>
    </citation>
    <scope>NUCLEOTIDE SEQUENCE [LARGE SCALE GENOMIC DNA]</scope>
    <source>
        <strain evidence="4">SCGC AC-742_N10</strain>
    </source>
</reference>
<protein>
    <submittedName>
        <fullName evidence="4">Glutaredoxin</fullName>
    </submittedName>
</protein>
<comment type="caution">
    <text evidence="4">The sequence shown here is derived from an EMBL/GenBank/DDBJ whole genome shotgun (WGS) entry which is preliminary data.</text>
</comment>
<evidence type="ECO:0000313" key="5">
    <source>
        <dbReference type="Proteomes" id="UP000245638"/>
    </source>
</evidence>